<feature type="transmembrane region" description="Helical" evidence="1">
    <location>
        <begin position="39"/>
        <end position="56"/>
    </location>
</feature>
<evidence type="ECO:0000313" key="2">
    <source>
        <dbReference type="EMBL" id="KGE85605.1"/>
    </source>
</evidence>
<keyword evidence="3" id="KW-1185">Reference proteome</keyword>
<keyword evidence="1" id="KW-0472">Membrane</keyword>
<evidence type="ECO:0000256" key="1">
    <source>
        <dbReference type="SAM" id="Phobius"/>
    </source>
</evidence>
<feature type="transmembrane region" description="Helical" evidence="1">
    <location>
        <begin position="63"/>
        <end position="83"/>
    </location>
</feature>
<dbReference type="OrthoDB" id="660780at2"/>
<sequence>MTRQLSLLQSPAFLLSLGLLLLNDFFLKGAFPGLLAGKLSDFAGLFAFALFWIALFPAYRKSICWGIALFFLYWKTPFSQPLIEGWNSLTGLHYARVVDYTDYLALPVLILAYHYSLAYAPDWKVRVPYAIPFSVALFAFLATSTPDEYDFFLVLDETYELPYGKNEFVPRVDAADSLFIEHGLPLSEGLEPDTVNISYYAAHCGGYQWADIILIPRNDSLTNLQVIGLYYCTDDQQRRPLAKAEFERQVIDKID</sequence>
<evidence type="ECO:0000313" key="3">
    <source>
        <dbReference type="Proteomes" id="UP000029736"/>
    </source>
</evidence>
<proteinExistence type="predicted"/>
<dbReference type="AlphaFoldDB" id="A0A098S0D7"/>
<protein>
    <submittedName>
        <fullName evidence="2">Uncharacterized protein</fullName>
    </submittedName>
</protein>
<dbReference type="EMBL" id="JPOS01000084">
    <property type="protein sequence ID" value="KGE85605.1"/>
    <property type="molecule type" value="Genomic_DNA"/>
</dbReference>
<name>A0A098S0D7_9BACT</name>
<dbReference type="Proteomes" id="UP000029736">
    <property type="component" value="Unassembled WGS sequence"/>
</dbReference>
<keyword evidence="1" id="KW-1133">Transmembrane helix</keyword>
<feature type="transmembrane region" description="Helical" evidence="1">
    <location>
        <begin position="127"/>
        <end position="145"/>
    </location>
</feature>
<feature type="transmembrane region" description="Helical" evidence="1">
    <location>
        <begin position="103"/>
        <end position="120"/>
    </location>
</feature>
<comment type="caution">
    <text evidence="2">The sequence shown here is derived from an EMBL/GenBank/DDBJ whole genome shotgun (WGS) entry which is preliminary data.</text>
</comment>
<dbReference type="RefSeq" id="WP_044227546.1">
    <property type="nucleotide sequence ID" value="NZ_JBKAGJ010000003.1"/>
</dbReference>
<organism evidence="2 3">
    <name type="scientific">Phaeodactylibacter xiamenensis</name>
    <dbReference type="NCBI Taxonomy" id="1524460"/>
    <lineage>
        <taxon>Bacteria</taxon>
        <taxon>Pseudomonadati</taxon>
        <taxon>Bacteroidota</taxon>
        <taxon>Saprospiria</taxon>
        <taxon>Saprospirales</taxon>
        <taxon>Haliscomenobacteraceae</taxon>
        <taxon>Phaeodactylibacter</taxon>
    </lineage>
</organism>
<gene>
    <name evidence="2" type="ORF">IX84_26290</name>
</gene>
<accession>A0A098S0D7</accession>
<keyword evidence="1" id="KW-0812">Transmembrane</keyword>
<reference evidence="2 3" key="1">
    <citation type="journal article" date="2014" name="Int. J. Syst. Evol. Microbiol.">
        <title>Phaeodactylibacter xiamenensis gen. nov., sp. nov., a member of the family Saprospiraceae isolated from the marine alga Phaeodactylum tricornutum.</title>
        <authorList>
            <person name="Chen Z.Jr."/>
            <person name="Lei X."/>
            <person name="Lai Q."/>
            <person name="Li Y."/>
            <person name="Zhang B."/>
            <person name="Zhang J."/>
            <person name="Zhang H."/>
            <person name="Yang L."/>
            <person name="Zheng W."/>
            <person name="Tian Y."/>
            <person name="Yu Z."/>
            <person name="Xu H.Jr."/>
            <person name="Zheng T."/>
        </authorList>
    </citation>
    <scope>NUCLEOTIDE SEQUENCE [LARGE SCALE GENOMIC DNA]</scope>
    <source>
        <strain evidence="2 3">KD52</strain>
    </source>
</reference>